<accession>A0A6N4WA90</accession>
<dbReference type="Proteomes" id="UP000467249">
    <property type="component" value="Chromosome"/>
</dbReference>
<name>A0A6N4WA90_9MYCO</name>
<evidence type="ECO:0000313" key="3">
    <source>
        <dbReference type="Proteomes" id="UP000467249"/>
    </source>
</evidence>
<dbReference type="EMBL" id="AP022620">
    <property type="protein sequence ID" value="BBZ77107.1"/>
    <property type="molecule type" value="Genomic_DNA"/>
</dbReference>
<protein>
    <recommendedName>
        <fullName evidence="1">ChsH2 C-terminal OB-fold domain-containing protein</fullName>
    </recommendedName>
</protein>
<dbReference type="InterPro" id="IPR002878">
    <property type="entry name" value="ChsH2_C"/>
</dbReference>
<organism evidence="2 3">
    <name type="scientific">Mycolicibacterium anyangense</name>
    <dbReference type="NCBI Taxonomy" id="1431246"/>
    <lineage>
        <taxon>Bacteria</taxon>
        <taxon>Bacillati</taxon>
        <taxon>Actinomycetota</taxon>
        <taxon>Actinomycetes</taxon>
        <taxon>Mycobacteriales</taxon>
        <taxon>Mycobacteriaceae</taxon>
        <taxon>Mycolicibacterium</taxon>
    </lineage>
</organism>
<dbReference type="SUPFAM" id="SSF50249">
    <property type="entry name" value="Nucleic acid-binding proteins"/>
    <property type="match status" value="1"/>
</dbReference>
<dbReference type="KEGG" id="many:MANY_24440"/>
<evidence type="ECO:0000259" key="1">
    <source>
        <dbReference type="Pfam" id="PF01796"/>
    </source>
</evidence>
<proteinExistence type="predicted"/>
<reference evidence="2 3" key="1">
    <citation type="journal article" date="2019" name="Emerg. Microbes Infect.">
        <title>Comprehensive subspecies identification of 175 nontuberculous mycobacteria species based on 7547 genomic profiles.</title>
        <authorList>
            <person name="Matsumoto Y."/>
            <person name="Kinjo T."/>
            <person name="Motooka D."/>
            <person name="Nabeya D."/>
            <person name="Jung N."/>
            <person name="Uechi K."/>
            <person name="Horii T."/>
            <person name="Iida T."/>
            <person name="Fujita J."/>
            <person name="Nakamura S."/>
        </authorList>
    </citation>
    <scope>NUCLEOTIDE SEQUENCE [LARGE SCALE GENOMIC DNA]</scope>
    <source>
        <strain evidence="2 3">JCM 30275</strain>
    </source>
</reference>
<gene>
    <name evidence="2" type="ORF">MANY_24440</name>
</gene>
<dbReference type="InterPro" id="IPR012340">
    <property type="entry name" value="NA-bd_OB-fold"/>
</dbReference>
<dbReference type="AlphaFoldDB" id="A0A6N4WA90"/>
<sequence>MTDIRSMTEDWLLNSQLAPGGDLDPLQPLYEAARRGELVLPFCSRCRLPLELEQTVCDGCGAFGREWTSVELRGVVHSWTTVHRREPGLVRAEMPYPVIDVELDSGHRLVMTTTSSSASVPPIGTSVHIAFRTLGDAHIPAVQSSED</sequence>
<evidence type="ECO:0000313" key="2">
    <source>
        <dbReference type="EMBL" id="BBZ77107.1"/>
    </source>
</evidence>
<feature type="domain" description="ChsH2 C-terminal OB-fold" evidence="1">
    <location>
        <begin position="67"/>
        <end position="132"/>
    </location>
</feature>
<keyword evidence="3" id="KW-1185">Reference proteome</keyword>
<dbReference type="Pfam" id="PF01796">
    <property type="entry name" value="OB_ChsH2_C"/>
    <property type="match status" value="1"/>
</dbReference>